<dbReference type="EC" id="3.1.1.-" evidence="3"/>
<comment type="caution">
    <text evidence="5">The sequence shown here is derived from an EMBL/GenBank/DDBJ whole genome shotgun (WGS) entry which is preliminary data.</text>
</comment>
<dbReference type="GO" id="GO:0016787">
    <property type="term" value="F:hydrolase activity"/>
    <property type="evidence" value="ECO:0007669"/>
    <property type="project" value="UniProtKB-KW"/>
</dbReference>
<feature type="chain" id="PRO_5038160548" description="Carboxylic ester hydrolase" evidence="3">
    <location>
        <begin position="20"/>
        <end position="551"/>
    </location>
</feature>
<dbReference type="InterPro" id="IPR019826">
    <property type="entry name" value="Carboxylesterase_B_AS"/>
</dbReference>
<dbReference type="PROSITE" id="PS00122">
    <property type="entry name" value="CARBOXYLESTERASE_B_1"/>
    <property type="match status" value="1"/>
</dbReference>
<gene>
    <name evidence="5" type="ORF">GV68_03185</name>
</gene>
<keyword evidence="2 3" id="KW-0378">Hydrolase</keyword>
<reference evidence="5 6" key="1">
    <citation type="submission" date="2014-06" db="EMBL/GenBank/DDBJ databases">
        <title>Rhizobium pelagicum/R2-400B4.</title>
        <authorList>
            <person name="Kimes N.E."/>
            <person name="Lopez-Perez M."/>
        </authorList>
    </citation>
    <scope>NUCLEOTIDE SEQUENCE [LARGE SCALE GENOMIC DNA]</scope>
    <source>
        <strain evidence="5 6">R2-400B4</strain>
    </source>
</reference>
<dbReference type="Gene3D" id="3.40.50.1820">
    <property type="entry name" value="alpha/beta hydrolase"/>
    <property type="match status" value="1"/>
</dbReference>
<name>A0A922T9F1_9HYPH</name>
<dbReference type="InterPro" id="IPR029058">
    <property type="entry name" value="AB_hydrolase_fold"/>
</dbReference>
<proteinExistence type="inferred from homology"/>
<sequence>MVIAMIVSLGSMGATAALAQSGDATGASSLGELTVTGGKVKGVPTDIDGVTLFKGLPYAGPASGDARFAAPTPVVPWQGVKTADVWPDRSMQWSSVNPTGEFWGDEFYYDQAFLPPISENASALNIFTPAHSRDEKLPVYVWIHGGANAHGYGSEIEFWASKLAEKGIIVVTAQYRLGVFGELALRELTAENARGYSGNQRDQDLIAALEWVRDNIQQFGGDPQMVTIGGQSAGSRNVYSLLRAVPAKGLFKRAVMQSTFRIGPADEAPAADAETKNAAEIEKIFGKPMSLAELRAIPAQRFFEPVSASDDRLLYYALRSAINGDTIDDKMITQQSVDLMREGALDGIDILTGANADERTSLQGGPDKTMPLEEYAAWMEERYGPQWATAYAAGDPRNAYRLQLRAGADEVMAESMVSARYAKAHNKNNVWVYYFDNGPPGRDSEFYGSFHSADLWYFFNSLRTEEGQRPWSEKDFRMADTMSSYLANFVKTGNPNGEGLPEWEQPEGESNMMRFADGYAYPVTSTPYPSRDELNRDLVLERYGLEAGQLD</sequence>
<evidence type="ECO:0000313" key="5">
    <source>
        <dbReference type="EMBL" id="KEQ08298.1"/>
    </source>
</evidence>
<organism evidence="5 6">
    <name type="scientific">Pseudorhizobium pelagicum</name>
    <dbReference type="NCBI Taxonomy" id="1509405"/>
    <lineage>
        <taxon>Bacteria</taxon>
        <taxon>Pseudomonadati</taxon>
        <taxon>Pseudomonadota</taxon>
        <taxon>Alphaproteobacteria</taxon>
        <taxon>Hyphomicrobiales</taxon>
        <taxon>Rhizobiaceae</taxon>
        <taxon>Rhizobium/Agrobacterium group</taxon>
        <taxon>Pseudorhizobium</taxon>
    </lineage>
</organism>
<evidence type="ECO:0000256" key="2">
    <source>
        <dbReference type="ARBA" id="ARBA00022801"/>
    </source>
</evidence>
<keyword evidence="6" id="KW-1185">Reference proteome</keyword>
<dbReference type="SUPFAM" id="SSF53474">
    <property type="entry name" value="alpha/beta-Hydrolases"/>
    <property type="match status" value="1"/>
</dbReference>
<evidence type="ECO:0000256" key="1">
    <source>
        <dbReference type="ARBA" id="ARBA00005964"/>
    </source>
</evidence>
<accession>A0A922T9F1</accession>
<dbReference type="EMBL" id="JOKJ01000010">
    <property type="protein sequence ID" value="KEQ08298.1"/>
    <property type="molecule type" value="Genomic_DNA"/>
</dbReference>
<dbReference type="AlphaFoldDB" id="A0A922T9F1"/>
<dbReference type="Pfam" id="PF00135">
    <property type="entry name" value="COesterase"/>
    <property type="match status" value="1"/>
</dbReference>
<evidence type="ECO:0000256" key="3">
    <source>
        <dbReference type="RuleBase" id="RU361235"/>
    </source>
</evidence>
<comment type="similarity">
    <text evidence="1 3">Belongs to the type-B carboxylesterase/lipase family.</text>
</comment>
<feature type="signal peptide" evidence="3">
    <location>
        <begin position="1"/>
        <end position="19"/>
    </location>
</feature>
<evidence type="ECO:0000259" key="4">
    <source>
        <dbReference type="Pfam" id="PF00135"/>
    </source>
</evidence>
<dbReference type="InterPro" id="IPR002018">
    <property type="entry name" value="CarbesteraseB"/>
</dbReference>
<dbReference type="Proteomes" id="UP000052167">
    <property type="component" value="Unassembled WGS sequence"/>
</dbReference>
<dbReference type="PANTHER" id="PTHR43142:SF1">
    <property type="entry name" value="CARBOXYLIC ESTER HYDROLASE"/>
    <property type="match status" value="1"/>
</dbReference>
<keyword evidence="3" id="KW-0732">Signal</keyword>
<protein>
    <recommendedName>
        <fullName evidence="3">Carboxylic ester hydrolase</fullName>
        <ecNumber evidence="3">3.1.1.-</ecNumber>
    </recommendedName>
</protein>
<feature type="domain" description="Carboxylesterase type B" evidence="4">
    <location>
        <begin position="33"/>
        <end position="509"/>
    </location>
</feature>
<dbReference type="PANTHER" id="PTHR43142">
    <property type="entry name" value="CARBOXYLIC ESTER HYDROLASE"/>
    <property type="match status" value="1"/>
</dbReference>
<evidence type="ECO:0000313" key="6">
    <source>
        <dbReference type="Proteomes" id="UP000052167"/>
    </source>
</evidence>